<dbReference type="RefSeq" id="YP_001648215.2">
    <property type="nucleotide sequence ID" value="NC_010191.2"/>
</dbReference>
<evidence type="ECO:0000313" key="2">
    <source>
        <dbReference type="EMBL" id="ABY27919.2"/>
    </source>
</evidence>
<dbReference type="GeneID" id="5845568"/>
<feature type="coiled-coil region" evidence="1">
    <location>
        <begin position="7"/>
        <end position="41"/>
    </location>
</feature>
<evidence type="ECO:0000313" key="3">
    <source>
        <dbReference type="Proteomes" id="UP000203890"/>
    </source>
</evidence>
<name>A9YW36_9PHYC</name>
<dbReference type="Pfam" id="PF19064">
    <property type="entry name" value="DUF5760"/>
    <property type="match status" value="1"/>
</dbReference>
<dbReference type="EMBL" id="EU304328">
    <property type="protein sequence ID" value="ABY27919.2"/>
    <property type="molecule type" value="Genomic_DNA"/>
</dbReference>
<protein>
    <submittedName>
        <fullName evidence="2">Uncharacterized protein</fullName>
    </submittedName>
</protein>
<gene>
    <name evidence="2" type="ORF">OtV5_123c</name>
</gene>
<keyword evidence="3" id="KW-1185">Reference proteome</keyword>
<dbReference type="Proteomes" id="UP000203890">
    <property type="component" value="Segment"/>
</dbReference>
<reference evidence="2 3" key="1">
    <citation type="journal article" date="2008" name="PLoS ONE">
        <title>Life-cycle and genome of OtV5, a large DNA virus of the pelagic marine unicellular green alga Ostreococcus tauri.</title>
        <authorList>
            <person name="Derelle E."/>
            <person name="Ferraz C."/>
            <person name="Escande M.L."/>
            <person name="Eychenie S."/>
            <person name="Cooke R."/>
            <person name="Piganeau G."/>
            <person name="Desdevises Y."/>
            <person name="Bellec L."/>
            <person name="Moreau H."/>
            <person name="Grimsley N."/>
        </authorList>
    </citation>
    <scope>NUCLEOTIDE SEQUENCE [LARGE SCALE GENOMIC DNA]</scope>
    <source>
        <strain evidence="2 3">OtV5</strain>
    </source>
</reference>
<dbReference type="OrthoDB" id="19047at10239"/>
<evidence type="ECO:0000256" key="1">
    <source>
        <dbReference type="SAM" id="Coils"/>
    </source>
</evidence>
<keyword evidence="1" id="KW-0175">Coiled coil</keyword>
<proteinExistence type="predicted"/>
<accession>A9YW36</accession>
<organism evidence="2 3">
    <name type="scientific">Ostreococcus tauri virus OtV5</name>
    <dbReference type="NCBI Taxonomy" id="1785753"/>
    <lineage>
        <taxon>Viruses</taxon>
        <taxon>Varidnaviria</taxon>
        <taxon>Bamfordvirae</taxon>
        <taxon>Nucleocytoviricota</taxon>
        <taxon>Megaviricetes</taxon>
        <taxon>Algavirales</taxon>
        <taxon>Phycodnaviridae</taxon>
        <taxon>Prasinovirus</taxon>
        <taxon>Prasinovirus ostreotauri</taxon>
    </lineage>
</organism>
<dbReference type="KEGG" id="vg:5845568"/>
<sequence>MSVPNELSESVAKLVELSKQLSEAKSDIKILTQEEKRLKETVKSHMVGQGIDTINLRKGKIALRKSVRKGSMNKDAIREGLLKFFGGDEAKVEGALNAIQDNIKVKESTSLSLTGIKEKASDEDK</sequence>
<dbReference type="InterPro" id="IPR043918">
    <property type="entry name" value="DUF5760"/>
</dbReference>